<dbReference type="EMBL" id="BLLO01000026">
    <property type="protein sequence ID" value="GFH80524.1"/>
    <property type="molecule type" value="Genomic_DNA"/>
</dbReference>
<feature type="region of interest" description="Disordered" evidence="1">
    <location>
        <begin position="1"/>
        <end position="22"/>
    </location>
</feature>
<accession>A0ABQ1DDB1</accession>
<evidence type="ECO:0000313" key="2">
    <source>
        <dbReference type="EMBL" id="GFH80524.1"/>
    </source>
</evidence>
<gene>
    <name evidence="2" type="ORF">Sgou_51940</name>
</gene>
<comment type="caution">
    <text evidence="2">The sequence shown here is derived from an EMBL/GenBank/DDBJ whole genome shotgun (WGS) entry which is preliminary data.</text>
</comment>
<keyword evidence="3" id="KW-1185">Reference proteome</keyword>
<dbReference type="RefSeq" id="WP_191868018.1">
    <property type="nucleotide sequence ID" value="NZ_BLLO01000026.1"/>
</dbReference>
<feature type="region of interest" description="Disordered" evidence="1">
    <location>
        <begin position="40"/>
        <end position="87"/>
    </location>
</feature>
<sequence length="87" mass="9266">MLTARAGGPALRYAGAPGPRHSIWKPMRALARTFHRLRPERRSGRVASLGRPPRLPAGAERLGRTTGQDPPGRRPGGAVAGDPVENV</sequence>
<organism evidence="2 3">
    <name type="scientific">Streptomyces gougerotii</name>
    <dbReference type="NCBI Taxonomy" id="53448"/>
    <lineage>
        <taxon>Bacteria</taxon>
        <taxon>Bacillati</taxon>
        <taxon>Actinomycetota</taxon>
        <taxon>Actinomycetes</taxon>
        <taxon>Kitasatosporales</taxon>
        <taxon>Streptomycetaceae</taxon>
        <taxon>Streptomyces</taxon>
        <taxon>Streptomyces diastaticus group</taxon>
    </lineage>
</organism>
<evidence type="ECO:0000256" key="1">
    <source>
        <dbReference type="SAM" id="MobiDB-lite"/>
    </source>
</evidence>
<evidence type="ECO:0000313" key="3">
    <source>
        <dbReference type="Proteomes" id="UP000480804"/>
    </source>
</evidence>
<dbReference type="Proteomes" id="UP000480804">
    <property type="component" value="Unassembled WGS sequence"/>
</dbReference>
<reference evidence="2 3" key="1">
    <citation type="submission" date="2020-02" db="EMBL/GenBank/DDBJ databases">
        <title>Whole genome shotgun sequence of Streptomyces gougerotii NBRC 13043.</title>
        <authorList>
            <person name="Ichikawa N."/>
            <person name="Komaki H."/>
            <person name="Tamura T."/>
        </authorList>
    </citation>
    <scope>NUCLEOTIDE SEQUENCE [LARGE SCALE GENOMIC DNA]</scope>
    <source>
        <strain evidence="2 3">NBRC 13043</strain>
    </source>
</reference>
<name>A0ABQ1DDB1_9ACTN</name>
<protein>
    <submittedName>
        <fullName evidence="2">Uncharacterized protein</fullName>
    </submittedName>
</protein>
<proteinExistence type="predicted"/>